<dbReference type="Proteomes" id="UP000663828">
    <property type="component" value="Unassembled WGS sequence"/>
</dbReference>
<gene>
    <name evidence="3" type="ORF">EDS130_LOCUS30304</name>
    <name evidence="2" type="ORF">XAT740_LOCUS9863</name>
</gene>
<protein>
    <submittedName>
        <fullName evidence="2">Uncharacterized protein</fullName>
    </submittedName>
</protein>
<name>A0A814BZN8_ADIRI</name>
<keyword evidence="4" id="KW-1185">Reference proteome</keyword>
<evidence type="ECO:0000313" key="3">
    <source>
        <dbReference type="EMBL" id="CAF1295241.1"/>
    </source>
</evidence>
<comment type="caution">
    <text evidence="2">The sequence shown here is derived from an EMBL/GenBank/DDBJ whole genome shotgun (WGS) entry which is preliminary data.</text>
</comment>
<dbReference type="EMBL" id="CAJNOR010000514">
    <property type="protein sequence ID" value="CAF0936276.1"/>
    <property type="molecule type" value="Genomic_DNA"/>
</dbReference>
<proteinExistence type="predicted"/>
<feature type="region of interest" description="Disordered" evidence="1">
    <location>
        <begin position="344"/>
        <end position="386"/>
    </location>
</feature>
<evidence type="ECO:0000256" key="1">
    <source>
        <dbReference type="SAM" id="MobiDB-lite"/>
    </source>
</evidence>
<evidence type="ECO:0000313" key="2">
    <source>
        <dbReference type="EMBL" id="CAF0936276.1"/>
    </source>
</evidence>
<reference evidence="2" key="1">
    <citation type="submission" date="2021-02" db="EMBL/GenBank/DDBJ databases">
        <authorList>
            <person name="Nowell W R."/>
        </authorList>
    </citation>
    <scope>NUCLEOTIDE SEQUENCE</scope>
</reference>
<evidence type="ECO:0000313" key="4">
    <source>
        <dbReference type="Proteomes" id="UP000663828"/>
    </source>
</evidence>
<sequence>MVYQPSDIPQCTYDHSTFENLEKELTGLDEPRNRNNGLLQDDDPFLPILLNTQSSIIENEEVHNESNDSVATTGTPTDYKDDQCFLGDDTSTVEPYQSISHEVTITTTPCELAPNDPLQTEYTVPELDFNENGLTLDEITKFVQAAIDKLHLEDIDRSIGERTMLVLVEPPANPRIRYKSDGKRQIEKCRTKPMVIQLPDLKNVKLIPGQQFYLRLTLLTDNDDPSASIFLHANKLEYHSSNTKTLDDGTVCLPISLDEINDGLKSLPRLSFVKTKLTDYSRSLAAFDLSGAGSNDDDEKKLTVAEAKTFFEQHNLKASRISCQLLIEQNNTFHFTDITCKTKKMEEKKASGAKKKRPIEADKSDEDEVADSRPSTSKSTKRRKHS</sequence>
<dbReference type="Proteomes" id="UP000663852">
    <property type="component" value="Unassembled WGS sequence"/>
</dbReference>
<dbReference type="EMBL" id="CAJNOJ010000211">
    <property type="protein sequence ID" value="CAF1295241.1"/>
    <property type="molecule type" value="Genomic_DNA"/>
</dbReference>
<accession>A0A814BZN8</accession>
<organism evidence="2 4">
    <name type="scientific">Adineta ricciae</name>
    <name type="common">Rotifer</name>
    <dbReference type="NCBI Taxonomy" id="249248"/>
    <lineage>
        <taxon>Eukaryota</taxon>
        <taxon>Metazoa</taxon>
        <taxon>Spiralia</taxon>
        <taxon>Gnathifera</taxon>
        <taxon>Rotifera</taxon>
        <taxon>Eurotatoria</taxon>
        <taxon>Bdelloidea</taxon>
        <taxon>Adinetida</taxon>
        <taxon>Adinetidae</taxon>
        <taxon>Adineta</taxon>
    </lineage>
</organism>
<dbReference type="AlphaFoldDB" id="A0A814BZN8"/>
<dbReference type="OrthoDB" id="10046130at2759"/>